<reference evidence="2 3" key="2">
    <citation type="journal article" date="2019" name="Commun. Biol.">
        <title>The atomic structures of shrimp nodaviruses reveal new dimeric spike structures and particle polymorphism.</title>
        <authorList>
            <person name="Chen N.C."/>
            <person name="Yoshimura M."/>
            <person name="Miyazaki N."/>
            <person name="Guan H.H."/>
            <person name="Chuankhayan P."/>
            <person name="Lin C.C."/>
            <person name="Chen S.K."/>
            <person name="Lin P.J."/>
            <person name="Huang Y.C."/>
            <person name="Iwasaki K."/>
            <person name="Nakagawa A."/>
            <person name="Chan S.I."/>
            <person name="Chen C.J."/>
        </authorList>
    </citation>
    <scope>X-RAY CRYSTALLOGRAPHY (1.39 ANGSTROMS) OF 247-371 IN COMPLEX WITH ZN(2+)</scope>
</reference>
<protein>
    <submittedName>
        <fullName evidence="1">Capsid protein</fullName>
    </submittedName>
</protein>
<accession>Q6XNL3</accession>
<feature type="binding site" evidence="2">
    <location>
        <position position="355"/>
    </location>
    <ligand>
        <name>Zn(2+)</name>
        <dbReference type="ChEBI" id="CHEBI:29105"/>
        <label>3</label>
    </ligand>
</feature>
<name>A0ACD6B846_MRNV</name>
<dbReference type="PDB" id="5YKU">
    <property type="method" value="X-ray"/>
    <property type="resolution" value="1.39 A"/>
    <property type="chains" value="A=247-371"/>
</dbReference>
<keyword evidence="2 3" id="KW-0002">3D-structure</keyword>
<accession>A0ACD6B846</accession>
<dbReference type="PDB" id="5YKX">
    <property type="method" value="X-ray"/>
    <property type="resolution" value="2.00 A"/>
    <property type="chains" value="A/B=247-371"/>
</dbReference>
<feature type="binding site" evidence="2">
    <location>
        <position position="341"/>
    </location>
    <ligand>
        <name>Zn(2+)</name>
        <dbReference type="ChEBI" id="CHEBI:29105"/>
        <label>2</label>
    </ligand>
</feature>
<dbReference type="EMBL" id="AY222840">
    <property type="protein sequence ID" value="AAO60070.1"/>
    <property type="molecule type" value="Genomic_RNA"/>
</dbReference>
<organism evidence="1">
    <name type="scientific">Macrobrachium rosenbergii nodavirus</name>
    <name type="common">MrNV</name>
    <dbReference type="NCBI Taxonomy" id="222557"/>
    <lineage>
        <taxon>Viruses</taxon>
        <taxon>Riboviria</taxon>
        <taxon>Orthornavirae</taxon>
        <taxon>Kitrinoviricota</taxon>
        <taxon>Magsaviricetes</taxon>
        <taxon>Nodamuvirales</taxon>
        <taxon>Nodaviridae</taxon>
    </lineage>
</organism>
<keyword evidence="2" id="KW-0479">Metal-binding</keyword>
<reference evidence="1" key="1">
    <citation type="journal article" date="2003" name="J. Fish Dis.">
        <title>Genome-based detection methods of Macrobrachium rosenbergii nodavirus, a pathogen of the giant freshwater prawn, Macrobrachium rosenbergii dot-blot, in situ hybridization and RT-PCR.</title>
        <authorList>
            <person name="Sri Widada J."/>
            <person name="Durand S."/>
            <person name="Cambournac I."/>
            <person name="Qian D."/>
            <person name="Shi Z."/>
            <person name="Dejonghe E."/>
            <person name="Richard V."/>
            <person name="Bonami J.R."/>
        </authorList>
    </citation>
    <scope>NUCLEOTIDE SEQUENCE</scope>
</reference>
<evidence type="ECO:0007829" key="2">
    <source>
        <dbReference type="PDB" id="5YKU"/>
    </source>
</evidence>
<proteinExistence type="evidence at protein level"/>
<dbReference type="PDB" id="5YKV">
    <property type="method" value="X-ray"/>
    <property type="resolution" value="2.31 A"/>
    <property type="chains" value="A/B/C/D/E/F/G/H=247-371"/>
</dbReference>
<organismHost>
    <name type="scientific">Macrobrachium rosenbergii</name>
    <name type="common">Giant fresh water prawn</name>
    <dbReference type="NCBI Taxonomy" id="79674"/>
</organismHost>
<keyword evidence="2" id="KW-0862">Zinc</keyword>
<feature type="binding site" evidence="2">
    <location>
        <position position="313"/>
    </location>
    <ligand>
        <name>Zn(2+)</name>
        <dbReference type="ChEBI" id="CHEBI:29105"/>
        <label>1</label>
    </ligand>
</feature>
<evidence type="ECO:0007829" key="3">
    <source>
        <dbReference type="PDB" id="5YKV"/>
    </source>
</evidence>
<sequence length="371" mass="41464">MARGKQNSNQIQNNSNANGKRRKRNRRNRNPQTVPNFNPIVAKPTVAPLQTNIRSARSDVNAITVLNGSDFLTTVKVRGSNNLTDSKSRILVKQPISASSFLGTRISGLSQFWERYRWHKAAVRYVPAVPNTLACQLIGYIDTDPLDDPNVILDVDQLLRQATSQVGARQWNFSDTTTIPLIVRRDDQLYYTGQDKENVRFSQQGVFYLLQVTTLLNISGEAITNDLISGSLYLDWVCGFSMPQINPTPVEVSQLTYNADTIGNWVPPTELKQTYTQDITGLKPNSKFIIVPYMDRVSSEVLQKCTITCNEVDAVGSISYFDTSAIKCDGYISFQANSIGEATFTLVTDYQGAVDPKPYQYRIIRAIVGNN</sequence>
<evidence type="ECO:0000313" key="1">
    <source>
        <dbReference type="EMBL" id="AAO60070.1"/>
    </source>
</evidence>